<feature type="compositionally biased region" description="Basic and acidic residues" evidence="1">
    <location>
        <begin position="71"/>
        <end position="84"/>
    </location>
</feature>
<gene>
    <name evidence="2" type="ORF">NCTC10485_01535</name>
</gene>
<sequence length="397" mass="41685">MSKRNNIDELVTVSDEELRGRLETVTARIQTRVDRAQTEDRDLSTRESDLTRQDMDELRAIRDAYEVRDAERTERERVETESRTRAAQIGSAIDEHRAGSRQAFTNGAAPSLLVSADNLHRHAAAMAAGQTYGAVETRATVQVNPAAGSSTGSPAAWAQTGPRDPRHLIGYAGIPVQQLTGDKAVLAQYTLPSGASGVDEVTPHGEYDDVVDVPLTAVRYGRWSKVSAAVDQFVTLEGLSNAHAVGIARDLDLSAVSAIESAAASALAFETDVAGHMRYAANTVAANVYAQVEDLVIVGTPADIAVLQAVHPANGPDAGSVTARFAGARLYPSQAATAGLLTVFAPAAFAVFMSPLQSASQIDPTDGSNRFGSWLHATPVGQGLVGGAVSIATVDGS</sequence>
<dbReference type="EMBL" id="LR134355">
    <property type="protein sequence ID" value="VEG47260.1"/>
    <property type="molecule type" value="Genomic_DNA"/>
</dbReference>
<evidence type="ECO:0000313" key="3">
    <source>
        <dbReference type="Proteomes" id="UP000282551"/>
    </source>
</evidence>
<name>A0A3S4VGX0_MYCCI</name>
<dbReference type="AlphaFoldDB" id="A0A3S4VGX0"/>
<organism evidence="2 3">
    <name type="scientific">Mycolicibacterium chitae</name>
    <name type="common">Mycobacterium chitae</name>
    <dbReference type="NCBI Taxonomy" id="1792"/>
    <lineage>
        <taxon>Bacteria</taxon>
        <taxon>Bacillati</taxon>
        <taxon>Actinomycetota</taxon>
        <taxon>Actinomycetes</taxon>
        <taxon>Mycobacteriales</taxon>
        <taxon>Mycobacteriaceae</taxon>
        <taxon>Mycolicibacterium</taxon>
    </lineage>
</organism>
<keyword evidence="3" id="KW-1185">Reference proteome</keyword>
<feature type="region of interest" description="Disordered" evidence="1">
    <location>
        <begin position="71"/>
        <end position="99"/>
    </location>
</feature>
<dbReference type="RefSeq" id="WP_126333171.1">
    <property type="nucleotide sequence ID" value="NZ_AP022604.1"/>
</dbReference>
<accession>A0A3S4VGX0</accession>
<evidence type="ECO:0000256" key="1">
    <source>
        <dbReference type="SAM" id="MobiDB-lite"/>
    </source>
</evidence>
<protein>
    <submittedName>
        <fullName evidence="2">Prohead peptidase</fullName>
    </submittedName>
</protein>
<dbReference type="Proteomes" id="UP000282551">
    <property type="component" value="Chromosome"/>
</dbReference>
<dbReference type="OrthoDB" id="4622490at2"/>
<evidence type="ECO:0000313" key="2">
    <source>
        <dbReference type="EMBL" id="VEG47260.1"/>
    </source>
</evidence>
<proteinExistence type="predicted"/>
<reference evidence="2 3" key="1">
    <citation type="submission" date="2018-12" db="EMBL/GenBank/DDBJ databases">
        <authorList>
            <consortium name="Pathogen Informatics"/>
        </authorList>
    </citation>
    <scope>NUCLEOTIDE SEQUENCE [LARGE SCALE GENOMIC DNA]</scope>
    <source>
        <strain evidence="2 3">NCTC10485</strain>
    </source>
</reference>